<evidence type="ECO:0000313" key="3">
    <source>
        <dbReference type="Proteomes" id="UP001066276"/>
    </source>
</evidence>
<organism evidence="2 3">
    <name type="scientific">Pleurodeles waltl</name>
    <name type="common">Iberian ribbed newt</name>
    <dbReference type="NCBI Taxonomy" id="8319"/>
    <lineage>
        <taxon>Eukaryota</taxon>
        <taxon>Metazoa</taxon>
        <taxon>Chordata</taxon>
        <taxon>Craniata</taxon>
        <taxon>Vertebrata</taxon>
        <taxon>Euteleostomi</taxon>
        <taxon>Amphibia</taxon>
        <taxon>Batrachia</taxon>
        <taxon>Caudata</taxon>
        <taxon>Salamandroidea</taxon>
        <taxon>Salamandridae</taxon>
        <taxon>Pleurodelinae</taxon>
        <taxon>Pleurodeles</taxon>
    </lineage>
</organism>
<comment type="caution">
    <text evidence="2">The sequence shown here is derived from an EMBL/GenBank/DDBJ whole genome shotgun (WGS) entry which is preliminary data.</text>
</comment>
<sequence length="129" mass="13903">MGCCGHVTAHLPHPPPLSSSSRRCTGDQFDSSESFKRPQTAASADVHAPSLPPSRRLEPLCAQELAGEYPPFVTISSQLLADSTPSSWRCERTIFSPSPGEQLVMCLLISRGDGGTYYLLSLTPKPLAF</sequence>
<reference evidence="2" key="1">
    <citation type="journal article" date="2022" name="bioRxiv">
        <title>Sequencing and chromosome-scale assembly of the giantPleurodeles waltlgenome.</title>
        <authorList>
            <person name="Brown T."/>
            <person name="Elewa A."/>
            <person name="Iarovenko S."/>
            <person name="Subramanian E."/>
            <person name="Araus A.J."/>
            <person name="Petzold A."/>
            <person name="Susuki M."/>
            <person name="Suzuki K.-i.T."/>
            <person name="Hayashi T."/>
            <person name="Toyoda A."/>
            <person name="Oliveira C."/>
            <person name="Osipova E."/>
            <person name="Leigh N.D."/>
            <person name="Simon A."/>
            <person name="Yun M.H."/>
        </authorList>
    </citation>
    <scope>NUCLEOTIDE SEQUENCE</scope>
    <source>
        <strain evidence="2">20211129_DDA</strain>
        <tissue evidence="2">Liver</tissue>
    </source>
</reference>
<dbReference type="AlphaFoldDB" id="A0AAV7MLV1"/>
<protein>
    <submittedName>
        <fullName evidence="2">Uncharacterized protein</fullName>
    </submittedName>
</protein>
<dbReference type="Proteomes" id="UP001066276">
    <property type="component" value="Chromosome 9"/>
</dbReference>
<accession>A0AAV7MLV1</accession>
<keyword evidence="3" id="KW-1185">Reference proteome</keyword>
<gene>
    <name evidence="2" type="ORF">NDU88_000882</name>
</gene>
<feature type="region of interest" description="Disordered" evidence="1">
    <location>
        <begin position="14"/>
        <end position="55"/>
    </location>
</feature>
<dbReference type="EMBL" id="JANPWB010000013">
    <property type="protein sequence ID" value="KAJ1103459.1"/>
    <property type="molecule type" value="Genomic_DNA"/>
</dbReference>
<name>A0AAV7MLV1_PLEWA</name>
<evidence type="ECO:0000313" key="2">
    <source>
        <dbReference type="EMBL" id="KAJ1103459.1"/>
    </source>
</evidence>
<proteinExistence type="predicted"/>
<evidence type="ECO:0000256" key="1">
    <source>
        <dbReference type="SAM" id="MobiDB-lite"/>
    </source>
</evidence>